<dbReference type="InterPro" id="IPR038980">
    <property type="entry name" value="ATM_plant"/>
</dbReference>
<dbReference type="GeneID" id="120280430"/>
<keyword evidence="2" id="KW-1185">Reference proteome</keyword>
<organism evidence="2 3">
    <name type="scientific">Dioscorea cayennensis subsp. rotundata</name>
    <name type="common">White Guinea yam</name>
    <name type="synonym">Dioscorea rotundata</name>
    <dbReference type="NCBI Taxonomy" id="55577"/>
    <lineage>
        <taxon>Eukaryota</taxon>
        <taxon>Viridiplantae</taxon>
        <taxon>Streptophyta</taxon>
        <taxon>Embryophyta</taxon>
        <taxon>Tracheophyta</taxon>
        <taxon>Spermatophyta</taxon>
        <taxon>Magnoliopsida</taxon>
        <taxon>Liliopsida</taxon>
        <taxon>Dioscoreales</taxon>
        <taxon>Dioscoreaceae</taxon>
        <taxon>Dioscorea</taxon>
    </lineage>
</organism>
<dbReference type="RefSeq" id="XP_039143208.1">
    <property type="nucleotide sequence ID" value="XM_039287274.1"/>
</dbReference>
<name>A0AB40CYU5_DIOCR</name>
<protein>
    <submittedName>
        <fullName evidence="3">Serine/threonine-protein kinase ATM-like</fullName>
    </submittedName>
</protein>
<evidence type="ECO:0000313" key="2">
    <source>
        <dbReference type="Proteomes" id="UP001515500"/>
    </source>
</evidence>
<evidence type="ECO:0000313" key="3">
    <source>
        <dbReference type="RefSeq" id="XP_039143208.1"/>
    </source>
</evidence>
<reference evidence="3" key="1">
    <citation type="submission" date="2025-08" db="UniProtKB">
        <authorList>
            <consortium name="RefSeq"/>
        </authorList>
    </citation>
    <scope>IDENTIFICATION</scope>
</reference>
<dbReference type="Proteomes" id="UP001515500">
    <property type="component" value="Chromosome 17"/>
</dbReference>
<evidence type="ECO:0000256" key="1">
    <source>
        <dbReference type="SAM" id="SignalP"/>
    </source>
</evidence>
<sequence length="651" mass="73679">MFPNFAFAHFPLFFLLSLAPTAPRNPNRSHHRWSSELDLRSMASSRDVQDVISKLSSDKAKTRDEGVRLLSSWLEGERLIGFCKLLGRNTAKIKADEMPHAETWPFLLTLLMKCIKLEISSSKKKQPKLLYAKTLRIAIQCAEDPKLSGKRLSIFHVAKVLFSHILEVLKDAPIFQMEYNIILRHLLAVNEYRYQMRKRVYCSLVNLYMNKVVSSIGVKLTAQSGSKEESFRCVLMLHVLLENPPGDFPDNIREDLIDGFIGIFAHVRDEGKISRKLMDCVNTYLLKDGPNLGCRAKDIHAALQGFLFSFWLTTHDRGLKNSFILYARIQLKLGRSILDETELIGQLLDVISKELDHSSSISSGAIPRTDISKDEKIGNLGSQQGLIELAATVFYQACMGFTRISCQGKRLKMEDVATRLKDGLMKGSGVWTAAFYFLIHSYGLRLDKSLLIDWFQGACEVLQRILNDSKTMYSHDNILWLLWTFQELLFVLCPSSDEQLPQHLCYTSGETAKIRNAWHVIWSCLMHGLPMFSKVASVADAALTLLGNMTLTEQIGAAVVPQDVWNLRIFNNVPSLSALYFVACYFSKTGVQGDLQNVIYLRKSLLQAILDLVNFKEPANLNEQSVLLNPGRHLFSLQLLCSISFRDKVGE</sequence>
<dbReference type="GO" id="GO:0006974">
    <property type="term" value="P:DNA damage response"/>
    <property type="evidence" value="ECO:0007669"/>
    <property type="project" value="InterPro"/>
</dbReference>
<keyword evidence="1" id="KW-0732">Signal</keyword>
<dbReference type="GO" id="GO:0004674">
    <property type="term" value="F:protein serine/threonine kinase activity"/>
    <property type="evidence" value="ECO:0007669"/>
    <property type="project" value="InterPro"/>
</dbReference>
<accession>A0AB40CYU5</accession>
<dbReference type="PANTHER" id="PTHR37079:SF4">
    <property type="entry name" value="SERINE_THREONINE-PROTEIN KINASE ATM"/>
    <property type="match status" value="1"/>
</dbReference>
<proteinExistence type="predicted"/>
<feature type="signal peptide" evidence="1">
    <location>
        <begin position="1"/>
        <end position="23"/>
    </location>
</feature>
<dbReference type="PANTHER" id="PTHR37079">
    <property type="entry name" value="SERINE/THREONINE-PROTEIN KINASE ATM"/>
    <property type="match status" value="1"/>
</dbReference>
<dbReference type="AlphaFoldDB" id="A0AB40CYU5"/>
<gene>
    <name evidence="3" type="primary">LOC120280430</name>
</gene>
<feature type="chain" id="PRO_5044294950" evidence="1">
    <location>
        <begin position="24"/>
        <end position="651"/>
    </location>
</feature>